<evidence type="ECO:0000313" key="1">
    <source>
        <dbReference type="EMBL" id="OGN08159.1"/>
    </source>
</evidence>
<evidence type="ECO:0000313" key="2">
    <source>
        <dbReference type="Proteomes" id="UP000178908"/>
    </source>
</evidence>
<dbReference type="Gene3D" id="3.30.460.40">
    <property type="match status" value="1"/>
</dbReference>
<accession>A0A1F8F7A7</accession>
<comment type="caution">
    <text evidence="1">The sequence shown here is derived from an EMBL/GenBank/DDBJ whole genome shotgun (WGS) entry which is preliminary data.</text>
</comment>
<gene>
    <name evidence="1" type="ORF">A3C61_01060</name>
</gene>
<reference evidence="1 2" key="1">
    <citation type="journal article" date="2016" name="Nat. Commun.">
        <title>Thousands of microbial genomes shed light on interconnected biogeochemical processes in an aquifer system.</title>
        <authorList>
            <person name="Anantharaman K."/>
            <person name="Brown C.T."/>
            <person name="Hug L.A."/>
            <person name="Sharon I."/>
            <person name="Castelle C.J."/>
            <person name="Probst A.J."/>
            <person name="Thomas B.C."/>
            <person name="Singh A."/>
            <person name="Wilkins M.J."/>
            <person name="Karaoz U."/>
            <person name="Brodie E.L."/>
            <person name="Williams K.H."/>
            <person name="Hubbard S.S."/>
            <person name="Banfield J.F."/>
        </authorList>
    </citation>
    <scope>NUCLEOTIDE SEQUENCE [LARGE SCALE GENOMIC DNA]</scope>
</reference>
<dbReference type="Proteomes" id="UP000178908">
    <property type="component" value="Unassembled WGS sequence"/>
</dbReference>
<name>A0A1F8F7A7_9BACT</name>
<dbReference type="SUPFAM" id="SSF81301">
    <property type="entry name" value="Nucleotidyltransferase"/>
    <property type="match status" value="1"/>
</dbReference>
<organism evidence="1 2">
    <name type="scientific">Candidatus Yanofskybacteria bacterium RIFCSPHIGHO2_02_FULL_39_10</name>
    <dbReference type="NCBI Taxonomy" id="1802674"/>
    <lineage>
        <taxon>Bacteria</taxon>
        <taxon>Candidatus Yanofskyibacteriota</taxon>
    </lineage>
</organism>
<protein>
    <submittedName>
        <fullName evidence="1">Uncharacterized protein</fullName>
    </submittedName>
</protein>
<sequence>MEKIDPRLILIQVAKILDDLEIPYIVTDGIAVLVWGRPRFTADVDIIVEMKESKVDVLKNALMSLSEYGYIDRDAMIEALKNKGEFNFIDGFTGVKVDFWVTRGGELGQLEFKRKKIKTILRKKVNFISPEDLILRKLVWYKESQSSRHLEDVHSVLKISNDIIDKKYLKKTAIKLNVLDELNSLLKDNGKSN</sequence>
<dbReference type="EMBL" id="MGJO01000055">
    <property type="protein sequence ID" value="OGN08159.1"/>
    <property type="molecule type" value="Genomic_DNA"/>
</dbReference>
<dbReference type="AlphaFoldDB" id="A0A1F8F7A7"/>
<proteinExistence type="predicted"/>
<dbReference type="InterPro" id="IPR043519">
    <property type="entry name" value="NT_sf"/>
</dbReference>